<dbReference type="RefSeq" id="WP_132383735.1">
    <property type="nucleotide sequence ID" value="NZ_SLZZ01000036.1"/>
</dbReference>
<dbReference type="InterPro" id="IPR011701">
    <property type="entry name" value="MFS"/>
</dbReference>
<feature type="transmembrane region" description="Helical" evidence="7">
    <location>
        <begin position="50"/>
        <end position="68"/>
    </location>
</feature>
<dbReference type="InterPro" id="IPR050189">
    <property type="entry name" value="MFS_Efflux_Transporters"/>
</dbReference>
<feature type="transmembrane region" description="Helical" evidence="7">
    <location>
        <begin position="264"/>
        <end position="282"/>
    </location>
</feature>
<evidence type="ECO:0000256" key="6">
    <source>
        <dbReference type="ARBA" id="ARBA00023136"/>
    </source>
</evidence>
<dbReference type="EMBL" id="SLZZ01000036">
    <property type="protein sequence ID" value="TCS74671.1"/>
    <property type="molecule type" value="Genomic_DNA"/>
</dbReference>
<keyword evidence="10" id="KW-1185">Reference proteome</keyword>
<dbReference type="InterPro" id="IPR036259">
    <property type="entry name" value="MFS_trans_sf"/>
</dbReference>
<feature type="transmembrane region" description="Helical" evidence="7">
    <location>
        <begin position="12"/>
        <end position="30"/>
    </location>
</feature>
<evidence type="ECO:0000256" key="2">
    <source>
        <dbReference type="ARBA" id="ARBA00022448"/>
    </source>
</evidence>
<organism evidence="9 10">
    <name type="scientific">Muricomes intestini</name>
    <dbReference type="NCBI Taxonomy" id="1796634"/>
    <lineage>
        <taxon>Bacteria</taxon>
        <taxon>Bacillati</taxon>
        <taxon>Bacillota</taxon>
        <taxon>Clostridia</taxon>
        <taxon>Lachnospirales</taxon>
        <taxon>Lachnospiraceae</taxon>
        <taxon>Muricomes</taxon>
    </lineage>
</organism>
<name>A0A4R3JZN1_9FIRM</name>
<proteinExistence type="predicted"/>
<keyword evidence="2" id="KW-0813">Transport</keyword>
<dbReference type="AlphaFoldDB" id="A0A4R3JZN1"/>
<feature type="transmembrane region" description="Helical" evidence="7">
    <location>
        <begin position="80"/>
        <end position="98"/>
    </location>
</feature>
<dbReference type="CDD" id="cd06174">
    <property type="entry name" value="MFS"/>
    <property type="match status" value="1"/>
</dbReference>
<dbReference type="GO" id="GO:0005886">
    <property type="term" value="C:plasma membrane"/>
    <property type="evidence" value="ECO:0007669"/>
    <property type="project" value="UniProtKB-SubCell"/>
</dbReference>
<dbReference type="Pfam" id="PF07690">
    <property type="entry name" value="MFS_1"/>
    <property type="match status" value="1"/>
</dbReference>
<feature type="transmembrane region" description="Helical" evidence="7">
    <location>
        <begin position="388"/>
        <end position="407"/>
    </location>
</feature>
<feature type="transmembrane region" description="Helical" evidence="7">
    <location>
        <begin position="175"/>
        <end position="194"/>
    </location>
</feature>
<comment type="caution">
    <text evidence="9">The sequence shown here is derived from an EMBL/GenBank/DDBJ whole genome shotgun (WGS) entry which is preliminary data.</text>
</comment>
<feature type="transmembrane region" description="Helical" evidence="7">
    <location>
        <begin position="291"/>
        <end position="309"/>
    </location>
</feature>
<dbReference type="Proteomes" id="UP000295726">
    <property type="component" value="Unassembled WGS sequence"/>
</dbReference>
<comment type="subcellular location">
    <subcellularLocation>
        <location evidence="1">Cell membrane</location>
        <topology evidence="1">Multi-pass membrane protein</topology>
    </subcellularLocation>
</comment>
<gene>
    <name evidence="9" type="ORF">EDD59_13613</name>
</gene>
<evidence type="ECO:0000256" key="3">
    <source>
        <dbReference type="ARBA" id="ARBA00022475"/>
    </source>
</evidence>
<feature type="transmembrane region" description="Helical" evidence="7">
    <location>
        <begin position="350"/>
        <end position="368"/>
    </location>
</feature>
<evidence type="ECO:0000256" key="5">
    <source>
        <dbReference type="ARBA" id="ARBA00022989"/>
    </source>
</evidence>
<evidence type="ECO:0000313" key="10">
    <source>
        <dbReference type="Proteomes" id="UP000295726"/>
    </source>
</evidence>
<evidence type="ECO:0000259" key="8">
    <source>
        <dbReference type="PROSITE" id="PS50850"/>
    </source>
</evidence>
<keyword evidence="4 7" id="KW-0812">Transmembrane</keyword>
<feature type="transmembrane region" description="Helical" evidence="7">
    <location>
        <begin position="315"/>
        <end position="338"/>
    </location>
</feature>
<keyword evidence="5 7" id="KW-1133">Transmembrane helix</keyword>
<sequence>MIKFKSAKVERWVTLFVVALVGGIITKLPYLKDTYYSTLEQATGSTKAQLGMLLTMYGLMNFVCYFPGGMLADKVSPKKLIIISCFGTGIVGLWYSTLPGYSSLLLIHCLFGITTVFTFWASMVKITNNLGDENEQGKLFGFLEGGRGLVGTLVALGSVYVFAKFASDIKGLSGAIVFYSVMLMIAGVLVILFVHDPKLETDDSGESSSVSWKDFKTVIKIPRVWLCGLIVACNYGAVMLFGYLTPYFTEIYSMSSSATALLGVFRSYALMLIGSLIGGLMADKMKSVIRFMQYGFIGMTVFSFLYLLIPVNRSMLWVVVGNFILHGLFLLAVKALYFAPIDEIHISKKLAGTASGIISIVGYSPEIYGYTAAGTILDKNPGITGYNILFILTGILSIVGLILVIILRRNNNKYTLSLKK</sequence>
<dbReference type="PANTHER" id="PTHR43124">
    <property type="entry name" value="PURINE EFFLUX PUMP PBUE"/>
    <property type="match status" value="1"/>
</dbReference>
<evidence type="ECO:0000256" key="1">
    <source>
        <dbReference type="ARBA" id="ARBA00004651"/>
    </source>
</evidence>
<dbReference type="SUPFAM" id="SSF103473">
    <property type="entry name" value="MFS general substrate transporter"/>
    <property type="match status" value="1"/>
</dbReference>
<dbReference type="OrthoDB" id="9773404at2"/>
<evidence type="ECO:0000256" key="7">
    <source>
        <dbReference type="SAM" id="Phobius"/>
    </source>
</evidence>
<dbReference type="PROSITE" id="PS50850">
    <property type="entry name" value="MFS"/>
    <property type="match status" value="1"/>
</dbReference>
<feature type="transmembrane region" description="Helical" evidence="7">
    <location>
        <begin position="104"/>
        <end position="124"/>
    </location>
</feature>
<keyword evidence="3" id="KW-1003">Cell membrane</keyword>
<feature type="domain" description="Major facilitator superfamily (MFS) profile" evidence="8">
    <location>
        <begin position="1"/>
        <end position="412"/>
    </location>
</feature>
<reference evidence="9 10" key="1">
    <citation type="submission" date="2019-03" db="EMBL/GenBank/DDBJ databases">
        <title>Genomic Encyclopedia of Type Strains, Phase IV (KMG-IV): sequencing the most valuable type-strain genomes for metagenomic binning, comparative biology and taxonomic classification.</title>
        <authorList>
            <person name="Goeker M."/>
        </authorList>
    </citation>
    <scope>NUCLEOTIDE SEQUENCE [LARGE SCALE GENOMIC DNA]</scope>
    <source>
        <strain evidence="9 10">DSM 29489</strain>
    </source>
</reference>
<feature type="transmembrane region" description="Helical" evidence="7">
    <location>
        <begin position="224"/>
        <end position="244"/>
    </location>
</feature>
<dbReference type="GO" id="GO:0022857">
    <property type="term" value="F:transmembrane transporter activity"/>
    <property type="evidence" value="ECO:0007669"/>
    <property type="project" value="InterPro"/>
</dbReference>
<dbReference type="PANTHER" id="PTHR43124:SF3">
    <property type="entry name" value="CHLORAMPHENICOL EFFLUX PUMP RV0191"/>
    <property type="match status" value="1"/>
</dbReference>
<evidence type="ECO:0000256" key="4">
    <source>
        <dbReference type="ARBA" id="ARBA00022692"/>
    </source>
</evidence>
<keyword evidence="6 7" id="KW-0472">Membrane</keyword>
<feature type="transmembrane region" description="Helical" evidence="7">
    <location>
        <begin position="145"/>
        <end position="163"/>
    </location>
</feature>
<dbReference type="InterPro" id="IPR020846">
    <property type="entry name" value="MFS_dom"/>
</dbReference>
<dbReference type="Gene3D" id="1.20.1250.20">
    <property type="entry name" value="MFS general substrate transporter like domains"/>
    <property type="match status" value="1"/>
</dbReference>
<accession>A0A4R3JZN1</accession>
<protein>
    <submittedName>
        <fullName evidence="9">Sugar phosphate permease</fullName>
    </submittedName>
</protein>
<evidence type="ECO:0000313" key="9">
    <source>
        <dbReference type="EMBL" id="TCS74671.1"/>
    </source>
</evidence>